<dbReference type="InterPro" id="IPR036390">
    <property type="entry name" value="WH_DNA-bd_sf"/>
</dbReference>
<dbReference type="InterPro" id="IPR001845">
    <property type="entry name" value="HTH_ArsR_DNA-bd_dom"/>
</dbReference>
<dbReference type="InterPro" id="IPR036388">
    <property type="entry name" value="WH-like_DNA-bd_sf"/>
</dbReference>
<dbReference type="PRINTS" id="PR00778">
    <property type="entry name" value="HTHARSR"/>
</dbReference>
<organism evidence="2">
    <name type="scientific">uncultured Arthrobacter sp</name>
    <dbReference type="NCBI Taxonomy" id="114050"/>
    <lineage>
        <taxon>Bacteria</taxon>
        <taxon>Bacillati</taxon>
        <taxon>Actinomycetota</taxon>
        <taxon>Actinomycetes</taxon>
        <taxon>Micrococcales</taxon>
        <taxon>Micrococcaceae</taxon>
        <taxon>Arthrobacter</taxon>
        <taxon>environmental samples</taxon>
    </lineage>
</organism>
<gene>
    <name evidence="2" type="ORF">AVDCRST_MAG83-3295</name>
</gene>
<name>A0A6J4JAR3_9MICC</name>
<evidence type="ECO:0000259" key="1">
    <source>
        <dbReference type="PROSITE" id="PS50987"/>
    </source>
</evidence>
<dbReference type="GO" id="GO:0003700">
    <property type="term" value="F:DNA-binding transcription factor activity"/>
    <property type="evidence" value="ECO:0007669"/>
    <property type="project" value="InterPro"/>
</dbReference>
<protein>
    <submittedName>
        <fullName evidence="2">Transcriptional regulator, ArsR family</fullName>
    </submittedName>
</protein>
<evidence type="ECO:0000313" key="2">
    <source>
        <dbReference type="EMBL" id="CAA9271448.1"/>
    </source>
</evidence>
<dbReference type="SMART" id="SM00418">
    <property type="entry name" value="HTH_ARSR"/>
    <property type="match status" value="1"/>
</dbReference>
<reference evidence="2" key="1">
    <citation type="submission" date="2020-02" db="EMBL/GenBank/DDBJ databases">
        <authorList>
            <person name="Meier V. D."/>
        </authorList>
    </citation>
    <scope>NUCLEOTIDE SEQUENCE</scope>
    <source>
        <strain evidence="2">AVDCRST_MAG83</strain>
    </source>
</reference>
<dbReference type="SUPFAM" id="SSF46785">
    <property type="entry name" value="Winged helix' DNA-binding domain"/>
    <property type="match status" value="1"/>
</dbReference>
<dbReference type="PROSITE" id="PS50987">
    <property type="entry name" value="HTH_ARSR_2"/>
    <property type="match status" value="1"/>
</dbReference>
<dbReference type="CDD" id="cd00090">
    <property type="entry name" value="HTH_ARSR"/>
    <property type="match status" value="1"/>
</dbReference>
<sequence length="90" mass="9858">MAALADPTRRRIVRQLADGPPAQYCSQFDLPVSLSTQTHHFRVLREAGVIEQHYQGTAIVATLRLEDLSARVPGLVEAILAAERAQNPSP</sequence>
<dbReference type="InterPro" id="IPR011991">
    <property type="entry name" value="ArsR-like_HTH"/>
</dbReference>
<dbReference type="EMBL" id="CADCTE010000176">
    <property type="protein sequence ID" value="CAA9271448.1"/>
    <property type="molecule type" value="Genomic_DNA"/>
</dbReference>
<dbReference type="Pfam" id="PF12840">
    <property type="entry name" value="HTH_20"/>
    <property type="match status" value="1"/>
</dbReference>
<accession>A0A6J4JAR3</accession>
<dbReference type="AlphaFoldDB" id="A0A6J4JAR3"/>
<feature type="domain" description="HTH arsR-type" evidence="1">
    <location>
        <begin position="1"/>
        <end position="83"/>
    </location>
</feature>
<proteinExistence type="predicted"/>
<dbReference type="Gene3D" id="1.10.10.10">
    <property type="entry name" value="Winged helix-like DNA-binding domain superfamily/Winged helix DNA-binding domain"/>
    <property type="match status" value="1"/>
</dbReference>